<dbReference type="Pfam" id="PF00172">
    <property type="entry name" value="Zn_clus"/>
    <property type="match status" value="1"/>
</dbReference>
<proteinExistence type="predicted"/>
<evidence type="ECO:0000256" key="7">
    <source>
        <dbReference type="ARBA" id="ARBA00023242"/>
    </source>
</evidence>
<feature type="domain" description="Zn(2)-C6 fungal-type" evidence="9">
    <location>
        <begin position="36"/>
        <end position="68"/>
    </location>
</feature>
<dbReference type="Gene3D" id="4.10.240.10">
    <property type="entry name" value="Zn(2)-C6 fungal-type DNA-binding domain"/>
    <property type="match status" value="1"/>
</dbReference>
<dbReference type="InterPro" id="IPR051615">
    <property type="entry name" value="Transcr_Regulatory_Elem"/>
</dbReference>
<organism evidence="10 11">
    <name type="scientific">Sistotremastrum suecicum HHB10207 ss-3</name>
    <dbReference type="NCBI Taxonomy" id="1314776"/>
    <lineage>
        <taxon>Eukaryota</taxon>
        <taxon>Fungi</taxon>
        <taxon>Dikarya</taxon>
        <taxon>Basidiomycota</taxon>
        <taxon>Agaricomycotina</taxon>
        <taxon>Agaricomycetes</taxon>
        <taxon>Sistotremastrales</taxon>
        <taxon>Sistotremastraceae</taxon>
        <taxon>Sistotremastrum</taxon>
    </lineage>
</organism>
<evidence type="ECO:0000256" key="1">
    <source>
        <dbReference type="ARBA" id="ARBA00004123"/>
    </source>
</evidence>
<feature type="compositionally biased region" description="Polar residues" evidence="8">
    <location>
        <begin position="196"/>
        <end position="205"/>
    </location>
</feature>
<feature type="compositionally biased region" description="Polar residues" evidence="8">
    <location>
        <begin position="247"/>
        <end position="263"/>
    </location>
</feature>
<dbReference type="STRING" id="1314776.A0A166EQL9"/>
<evidence type="ECO:0000313" key="10">
    <source>
        <dbReference type="EMBL" id="KZT39833.1"/>
    </source>
</evidence>
<reference evidence="10 11" key="1">
    <citation type="journal article" date="2016" name="Mol. Biol. Evol.">
        <title>Comparative Genomics of Early-Diverging Mushroom-Forming Fungi Provides Insights into the Origins of Lignocellulose Decay Capabilities.</title>
        <authorList>
            <person name="Nagy L.G."/>
            <person name="Riley R."/>
            <person name="Tritt A."/>
            <person name="Adam C."/>
            <person name="Daum C."/>
            <person name="Floudas D."/>
            <person name="Sun H."/>
            <person name="Yadav J.S."/>
            <person name="Pangilinan J."/>
            <person name="Larsson K.H."/>
            <person name="Matsuura K."/>
            <person name="Barry K."/>
            <person name="Labutti K."/>
            <person name="Kuo R."/>
            <person name="Ohm R.A."/>
            <person name="Bhattacharya S.S."/>
            <person name="Shirouzu T."/>
            <person name="Yoshinaga Y."/>
            <person name="Martin F.M."/>
            <person name="Grigoriev I.V."/>
            <person name="Hibbett D.S."/>
        </authorList>
    </citation>
    <scope>NUCLEOTIDE SEQUENCE [LARGE SCALE GENOMIC DNA]</scope>
    <source>
        <strain evidence="10 11">HHB10207 ss-3</strain>
    </source>
</reference>
<keyword evidence="3" id="KW-0862">Zinc</keyword>
<comment type="subcellular location">
    <subcellularLocation>
        <location evidence="1">Nucleus</location>
    </subcellularLocation>
</comment>
<keyword evidence="6" id="KW-0804">Transcription</keyword>
<evidence type="ECO:0000313" key="11">
    <source>
        <dbReference type="Proteomes" id="UP000076798"/>
    </source>
</evidence>
<evidence type="ECO:0000256" key="5">
    <source>
        <dbReference type="ARBA" id="ARBA00023125"/>
    </source>
</evidence>
<evidence type="ECO:0000256" key="4">
    <source>
        <dbReference type="ARBA" id="ARBA00023015"/>
    </source>
</evidence>
<dbReference type="GO" id="GO:0000981">
    <property type="term" value="F:DNA-binding transcription factor activity, RNA polymerase II-specific"/>
    <property type="evidence" value="ECO:0007669"/>
    <property type="project" value="InterPro"/>
</dbReference>
<dbReference type="PROSITE" id="PS00463">
    <property type="entry name" value="ZN2_CY6_FUNGAL_1"/>
    <property type="match status" value="1"/>
</dbReference>
<keyword evidence="7" id="KW-0539">Nucleus</keyword>
<protein>
    <recommendedName>
        <fullName evidence="9">Zn(2)-C6 fungal-type domain-containing protein</fullName>
    </recommendedName>
</protein>
<feature type="region of interest" description="Disordered" evidence="8">
    <location>
        <begin position="1"/>
        <end position="35"/>
    </location>
</feature>
<evidence type="ECO:0000256" key="8">
    <source>
        <dbReference type="SAM" id="MobiDB-lite"/>
    </source>
</evidence>
<dbReference type="PANTHER" id="PTHR31313:SF78">
    <property type="entry name" value="TRANSCRIPTION FACTOR DOMAIN-CONTAINING PROTEIN"/>
    <property type="match status" value="1"/>
</dbReference>
<evidence type="ECO:0000256" key="3">
    <source>
        <dbReference type="ARBA" id="ARBA00022833"/>
    </source>
</evidence>
<dbReference type="OrthoDB" id="2123952at2759"/>
<dbReference type="GO" id="GO:0003677">
    <property type="term" value="F:DNA binding"/>
    <property type="evidence" value="ECO:0007669"/>
    <property type="project" value="UniProtKB-KW"/>
</dbReference>
<keyword evidence="4" id="KW-0805">Transcription regulation</keyword>
<feature type="compositionally biased region" description="Low complexity" evidence="8">
    <location>
        <begin position="1"/>
        <end position="12"/>
    </location>
</feature>
<dbReference type="SUPFAM" id="SSF57701">
    <property type="entry name" value="Zn2/Cys6 DNA-binding domain"/>
    <property type="match status" value="1"/>
</dbReference>
<accession>A0A166EQL9</accession>
<gene>
    <name evidence="10" type="ORF">SISSUDRAFT_570249</name>
</gene>
<keyword evidence="2" id="KW-0479">Metal-binding</keyword>
<feature type="compositionally biased region" description="Polar residues" evidence="8">
    <location>
        <begin position="218"/>
        <end position="233"/>
    </location>
</feature>
<dbReference type="Proteomes" id="UP000076798">
    <property type="component" value="Unassembled WGS sequence"/>
</dbReference>
<dbReference type="AlphaFoldDB" id="A0A166EQL9"/>
<dbReference type="GO" id="GO:0008270">
    <property type="term" value="F:zinc ion binding"/>
    <property type="evidence" value="ECO:0007669"/>
    <property type="project" value="InterPro"/>
</dbReference>
<evidence type="ECO:0000259" key="9">
    <source>
        <dbReference type="PROSITE" id="PS50048"/>
    </source>
</evidence>
<dbReference type="EMBL" id="KV428040">
    <property type="protein sequence ID" value="KZT39833.1"/>
    <property type="molecule type" value="Genomic_DNA"/>
</dbReference>
<keyword evidence="5" id="KW-0238">DNA-binding</keyword>
<dbReference type="GO" id="GO:0005634">
    <property type="term" value="C:nucleus"/>
    <property type="evidence" value="ECO:0007669"/>
    <property type="project" value="UniProtKB-SubCell"/>
</dbReference>
<dbReference type="PANTHER" id="PTHR31313">
    <property type="entry name" value="TY1 ENHANCER ACTIVATOR"/>
    <property type="match status" value="1"/>
</dbReference>
<feature type="region of interest" description="Disordered" evidence="8">
    <location>
        <begin position="196"/>
        <end position="263"/>
    </location>
</feature>
<evidence type="ECO:0000256" key="2">
    <source>
        <dbReference type="ARBA" id="ARBA00022723"/>
    </source>
</evidence>
<dbReference type="PROSITE" id="PS50048">
    <property type="entry name" value="ZN2_CY6_FUNGAL_2"/>
    <property type="match status" value="1"/>
</dbReference>
<name>A0A166EQL9_9AGAM</name>
<evidence type="ECO:0000256" key="6">
    <source>
        <dbReference type="ARBA" id="ARBA00023163"/>
    </source>
</evidence>
<dbReference type="InterPro" id="IPR001138">
    <property type="entry name" value="Zn2Cys6_DnaBD"/>
</dbReference>
<dbReference type="SMART" id="SM00066">
    <property type="entry name" value="GAL4"/>
    <property type="match status" value="1"/>
</dbReference>
<dbReference type="InterPro" id="IPR036864">
    <property type="entry name" value="Zn2-C6_fun-type_DNA-bd_sf"/>
</dbReference>
<dbReference type="CDD" id="cd00067">
    <property type="entry name" value="GAL4"/>
    <property type="match status" value="1"/>
</dbReference>
<sequence>MNSSSSSTSLPLGTPPTPSTSLADPPTKVRQRSSRACDQCRKIRSKCVRSDNSSTCRTCEAKSYQCTTLAPSSKRGPPRGYLQSLESRLEDSEALLGVLVSLPNTETQRILSEMSQDPKAREILARIDNSAFGPSGRKLRTWLLDAVANSGDETCLKRATRLGLANDTADPVATSKTNLWQDHLISLISTSSHRPISRETVSTPGYESASPFDHPSPATWSSPSIIGATQTPFMSPEYDGNVAFEPNPSSSPHLQQNYGLIGK</sequence>
<keyword evidence="11" id="KW-1185">Reference proteome</keyword>